<dbReference type="InterPro" id="IPR008969">
    <property type="entry name" value="CarboxyPept-like_regulatory"/>
</dbReference>
<keyword evidence="4" id="KW-0732">Signal</keyword>
<keyword evidence="2" id="KW-0472">Membrane</keyword>
<name>A0A1H8IYZ7_9FLAO</name>
<dbReference type="OrthoDB" id="9768470at2"/>
<dbReference type="Gene3D" id="2.170.130.10">
    <property type="entry name" value="TonB-dependent receptor, plug domain"/>
    <property type="match status" value="1"/>
</dbReference>
<dbReference type="STRING" id="604089.SAMN04487942_0791"/>
<evidence type="ECO:0000313" key="5">
    <source>
        <dbReference type="EMBL" id="SEN73960.1"/>
    </source>
</evidence>
<evidence type="ECO:0000256" key="4">
    <source>
        <dbReference type="SAM" id="SignalP"/>
    </source>
</evidence>
<protein>
    <submittedName>
        <fullName evidence="5">Outer membrane receptor proteins, mostly Fe transport</fullName>
    </submittedName>
</protein>
<dbReference type="PANTHER" id="PTHR40980:SF5">
    <property type="entry name" value="TONB-DEPENDENT RECEPTOR"/>
    <property type="match status" value="1"/>
</dbReference>
<dbReference type="EMBL" id="FODN01000001">
    <property type="protein sequence ID" value="SEN73960.1"/>
    <property type="molecule type" value="Genomic_DNA"/>
</dbReference>
<comment type="subcellular location">
    <subcellularLocation>
        <location evidence="1">Cell outer membrane</location>
    </subcellularLocation>
</comment>
<dbReference type="RefSeq" id="WP_091166105.1">
    <property type="nucleotide sequence ID" value="NZ_CBCSFM010000001.1"/>
</dbReference>
<evidence type="ECO:0000313" key="6">
    <source>
        <dbReference type="Proteomes" id="UP000198657"/>
    </source>
</evidence>
<dbReference type="Proteomes" id="UP000198657">
    <property type="component" value="Unassembled WGS sequence"/>
</dbReference>
<feature type="chain" id="PRO_5011468702" evidence="4">
    <location>
        <begin position="21"/>
        <end position="927"/>
    </location>
</feature>
<evidence type="ECO:0000256" key="3">
    <source>
        <dbReference type="ARBA" id="ARBA00023237"/>
    </source>
</evidence>
<accession>A0A1H8IYZ7</accession>
<dbReference type="PANTHER" id="PTHR40980">
    <property type="entry name" value="PLUG DOMAIN-CONTAINING PROTEIN"/>
    <property type="match status" value="1"/>
</dbReference>
<dbReference type="InterPro" id="IPR036942">
    <property type="entry name" value="Beta-barrel_TonB_sf"/>
</dbReference>
<dbReference type="Gene3D" id="2.60.40.1120">
    <property type="entry name" value="Carboxypeptidase-like, regulatory domain"/>
    <property type="match status" value="1"/>
</dbReference>
<dbReference type="AlphaFoldDB" id="A0A1H8IYZ7"/>
<dbReference type="InterPro" id="IPR037066">
    <property type="entry name" value="Plug_dom_sf"/>
</dbReference>
<dbReference type="GO" id="GO:0009279">
    <property type="term" value="C:cell outer membrane"/>
    <property type="evidence" value="ECO:0007669"/>
    <property type="project" value="UniProtKB-SubCell"/>
</dbReference>
<dbReference type="SUPFAM" id="SSF49464">
    <property type="entry name" value="Carboxypeptidase regulatory domain-like"/>
    <property type="match status" value="1"/>
</dbReference>
<keyword evidence="3" id="KW-0998">Cell outer membrane</keyword>
<keyword evidence="5" id="KW-0675">Receptor</keyword>
<evidence type="ECO:0000256" key="2">
    <source>
        <dbReference type="ARBA" id="ARBA00023136"/>
    </source>
</evidence>
<keyword evidence="6" id="KW-1185">Reference proteome</keyword>
<evidence type="ECO:0000256" key="1">
    <source>
        <dbReference type="ARBA" id="ARBA00004442"/>
    </source>
</evidence>
<reference evidence="6" key="1">
    <citation type="submission" date="2016-10" db="EMBL/GenBank/DDBJ databases">
        <authorList>
            <person name="Varghese N."/>
            <person name="Submissions S."/>
        </authorList>
    </citation>
    <scope>NUCLEOTIDE SEQUENCE [LARGE SCALE GENOMIC DNA]</scope>
    <source>
        <strain evidence="6">CGMCC 1.8704</strain>
    </source>
</reference>
<feature type="signal peptide" evidence="4">
    <location>
        <begin position="1"/>
        <end position="20"/>
    </location>
</feature>
<organism evidence="5 6">
    <name type="scientific">Flavobacterium sinopsychrotolerans</name>
    <dbReference type="NCBI Taxonomy" id="604089"/>
    <lineage>
        <taxon>Bacteria</taxon>
        <taxon>Pseudomonadati</taxon>
        <taxon>Bacteroidota</taxon>
        <taxon>Flavobacteriia</taxon>
        <taxon>Flavobacteriales</taxon>
        <taxon>Flavobacteriaceae</taxon>
        <taxon>Flavobacterium</taxon>
    </lineage>
</organism>
<dbReference type="SUPFAM" id="SSF56935">
    <property type="entry name" value="Porins"/>
    <property type="match status" value="1"/>
</dbReference>
<sequence length="927" mass="103484">MKFKLLFFTLLITAISFSQNKGTVTGMLTDKDANNQSLPFANVLIKGTNIGTNTDIDGKYAITILPGNYTLQFSFVGYESIEVPVTVVANETITINKTLGSGSYKLEDVVIKATAPNREKETALLLDQKNAVVFKQSIGAQEMARKGVSDVEEGLTKITGISKVESRGLFVRGLEDRYNNLLINDLQAPSNSPFTKIIPLDLFPTDIVGVLNVYKTFNPNISGDFAGATVNIETVQSKSITKINIGTSFTTANNGSDFLIHSDANNSKGFLGLNGQDRQLSNEFGNVPTGKKLTPTGYNDAYKNNTWNVDKTSSPLNTSIGFIHAEKFTLNNDAKLNYTLSLNADNKYVIRKGVDRTFILGAGDYDNNLNKESYSYQTTASALIGINYKAKRFDIGLNSFYLRSTDSKIQDQLGYTNNQSTNPNILIRTNQFDQSDYLNTQLLGNVKLTSDEKHSLKVGGSFVKTAYEQPDRKFIIGEKISETEINTSYGGNHLNRQYLDIKGNYYFSGLLEYNFKFNEKENGKSNRITVGYNVFENDLRSTYRIFSGLRSVNKNYTAPLNTIDQFIVDDINNGIIAVREESNADYKVKLNQLVNAGYVSLLYNIGDKFEINGGIRVENSDRLIHYRSIGQIINGPYQKIKDQKLDVLPSINAKYALTESSNLRFNGSKTITRPVTMELLPIQYVSPDGKSILGNPNLKNSDNFNFDMKYELFPKNNEIIAAGLFAKQIQNPIERVFIAGAGGSGQLMTYQNSKEAFLYGAEIELLLQLERLSPVLSDFSFGMNTSLMKTDVKVNFGGSSLENNSSRKLQGASEWIINSDLKYDFEFNEIMKNSISLVYGVYGPRIFAVGSAGMDNIYEKPFHKLDFVWSSKISKNIDLKFAVDNLLNPLYKMELGKDNKFIINENSLLLESFKRGRGFSLNLSYTF</sequence>
<gene>
    <name evidence="5" type="ORF">SAMN04487942_0791</name>
</gene>
<dbReference type="Gene3D" id="2.40.170.20">
    <property type="entry name" value="TonB-dependent receptor, beta-barrel domain"/>
    <property type="match status" value="1"/>
</dbReference>
<proteinExistence type="predicted"/>
<dbReference type="Pfam" id="PF13715">
    <property type="entry name" value="CarbopepD_reg_2"/>
    <property type="match status" value="1"/>
</dbReference>